<feature type="chain" id="PRO_5037401972" evidence="1">
    <location>
        <begin position="16"/>
        <end position="126"/>
    </location>
</feature>
<keyword evidence="1" id="KW-0732">Signal</keyword>
<sequence>MDMVILTLCLQRVLSTMLPYGAVQCHTAHLCTVLGAVGVCTFLQGGAAISAPASSAPEVKSKLTRRYDFSHRLIERHRKWYGNVLLLRRWCFTGAVFSPSRRVQQILGHLIHQGTVGGQSSLKNCE</sequence>
<evidence type="ECO:0000256" key="1">
    <source>
        <dbReference type="SAM" id="SignalP"/>
    </source>
</evidence>
<dbReference type="WBParaSite" id="nRc.2.0.1.t11190-RA">
    <property type="protein sequence ID" value="nRc.2.0.1.t11190-RA"/>
    <property type="gene ID" value="nRc.2.0.1.g11190"/>
</dbReference>
<evidence type="ECO:0000313" key="2">
    <source>
        <dbReference type="Proteomes" id="UP000887565"/>
    </source>
</evidence>
<protein>
    <submittedName>
        <fullName evidence="3">Secreted protein</fullName>
    </submittedName>
</protein>
<dbReference type="Proteomes" id="UP000887565">
    <property type="component" value="Unplaced"/>
</dbReference>
<name>A0A915IAJ2_ROMCU</name>
<reference evidence="3" key="1">
    <citation type="submission" date="2022-11" db="UniProtKB">
        <authorList>
            <consortium name="WormBaseParasite"/>
        </authorList>
    </citation>
    <scope>IDENTIFICATION</scope>
</reference>
<accession>A0A915IAJ2</accession>
<feature type="signal peptide" evidence="1">
    <location>
        <begin position="1"/>
        <end position="15"/>
    </location>
</feature>
<proteinExistence type="predicted"/>
<evidence type="ECO:0000313" key="3">
    <source>
        <dbReference type="WBParaSite" id="nRc.2.0.1.t11190-RA"/>
    </source>
</evidence>
<keyword evidence="2" id="KW-1185">Reference proteome</keyword>
<dbReference type="AlphaFoldDB" id="A0A915IAJ2"/>
<organism evidence="2 3">
    <name type="scientific">Romanomermis culicivorax</name>
    <name type="common">Nematode worm</name>
    <dbReference type="NCBI Taxonomy" id="13658"/>
    <lineage>
        <taxon>Eukaryota</taxon>
        <taxon>Metazoa</taxon>
        <taxon>Ecdysozoa</taxon>
        <taxon>Nematoda</taxon>
        <taxon>Enoplea</taxon>
        <taxon>Dorylaimia</taxon>
        <taxon>Mermithida</taxon>
        <taxon>Mermithoidea</taxon>
        <taxon>Mermithidae</taxon>
        <taxon>Romanomermis</taxon>
    </lineage>
</organism>